<name>A0A2Z4FGP1_9DELT</name>
<evidence type="ECO:0000313" key="1">
    <source>
        <dbReference type="EMBL" id="AWV87958.1"/>
    </source>
</evidence>
<dbReference type="OrthoDB" id="5517482at2"/>
<organism evidence="1 2">
    <name type="scientific">Bradymonas sediminis</name>
    <dbReference type="NCBI Taxonomy" id="1548548"/>
    <lineage>
        <taxon>Bacteria</taxon>
        <taxon>Deltaproteobacteria</taxon>
        <taxon>Bradymonadales</taxon>
        <taxon>Bradymonadaceae</taxon>
        <taxon>Bradymonas</taxon>
    </lineage>
</organism>
<dbReference type="Proteomes" id="UP000249799">
    <property type="component" value="Chromosome"/>
</dbReference>
<evidence type="ECO:0000313" key="2">
    <source>
        <dbReference type="Proteomes" id="UP000249799"/>
    </source>
</evidence>
<proteinExistence type="predicted"/>
<gene>
    <name evidence="1" type="ORF">DN745_00880</name>
</gene>
<reference evidence="1 2" key="1">
    <citation type="submission" date="2018-06" db="EMBL/GenBank/DDBJ databases">
        <title>Lujinxingia sediminis gen. nov. sp. nov., a new facultative anaerobic member of the class Deltaproteobacteria, and proposal of Lujinxingaceae fam. nov.</title>
        <authorList>
            <person name="Guo L.-Y."/>
            <person name="Li C.-M."/>
            <person name="Wang S."/>
            <person name="Du Z.-J."/>
        </authorList>
    </citation>
    <scope>NUCLEOTIDE SEQUENCE [LARGE SCALE GENOMIC DNA]</scope>
    <source>
        <strain evidence="1 2">FA350</strain>
    </source>
</reference>
<dbReference type="AlphaFoldDB" id="A0A2Z4FGP1"/>
<keyword evidence="2" id="KW-1185">Reference proteome</keyword>
<dbReference type="EMBL" id="CP030032">
    <property type="protein sequence ID" value="AWV87958.1"/>
    <property type="molecule type" value="Genomic_DNA"/>
</dbReference>
<sequence length="110" mass="11852">MTADHPAHQLIDDSQTLIDNSKRVINDAQQLYDRVREDLSPKQLYQDNPFAVVAAAAGVGYILGGGLFTPFTRRIVRIGLKGLIIPIASSQLKHLTAGVPSSPPPFSSGE</sequence>
<protein>
    <submittedName>
        <fullName evidence="1">Uncharacterized protein</fullName>
    </submittedName>
</protein>
<dbReference type="RefSeq" id="WP_111331271.1">
    <property type="nucleotide sequence ID" value="NZ_CP030032.1"/>
</dbReference>
<accession>A0A2Z4FGP1</accession>
<dbReference type="KEGG" id="bsed:DN745_00880"/>